<keyword evidence="7" id="KW-1133">Transmembrane helix</keyword>
<dbReference type="SUPFAM" id="SSF48452">
    <property type="entry name" value="TPR-like"/>
    <property type="match status" value="1"/>
</dbReference>
<feature type="compositionally biased region" description="Basic and acidic residues" evidence="6">
    <location>
        <begin position="44"/>
        <end position="126"/>
    </location>
</feature>
<feature type="region of interest" description="Disordered" evidence="6">
    <location>
        <begin position="1"/>
        <end position="160"/>
    </location>
</feature>
<name>A0A1A8ZWU1_PLAOA</name>
<dbReference type="InterPro" id="IPR011990">
    <property type="entry name" value="TPR-like_helical_dom_sf"/>
</dbReference>
<feature type="repeat" description="TPR" evidence="5">
    <location>
        <begin position="239"/>
        <end position="272"/>
    </location>
</feature>
<evidence type="ECO:0000313" key="11">
    <source>
        <dbReference type="Proteomes" id="UP000078555"/>
    </source>
</evidence>
<dbReference type="PROSITE" id="PS50005">
    <property type="entry name" value="TPR"/>
    <property type="match status" value="1"/>
</dbReference>
<reference evidence="10 11" key="2">
    <citation type="submission" date="2016-05" db="EMBL/GenBank/DDBJ databases">
        <authorList>
            <person name="Naeem Raeece"/>
        </authorList>
    </citation>
    <scope>NUCLEOTIDE SEQUENCE [LARGE SCALE GENOMIC DNA]</scope>
</reference>
<evidence type="ECO:0000313" key="9">
    <source>
        <dbReference type="EMBL" id="SBT48827.1"/>
    </source>
</evidence>
<evidence type="ECO:0000256" key="5">
    <source>
        <dbReference type="PROSITE-ProRule" id="PRU00339"/>
    </source>
</evidence>
<reference evidence="8" key="1">
    <citation type="submission" date="2016-05" db="EMBL/GenBank/DDBJ databases">
        <authorList>
            <person name="Lavstsen T."/>
            <person name="Jespersen J.S."/>
        </authorList>
    </citation>
    <scope>NUCLEOTIDE SEQUENCE [LARGE SCALE GENOMIC DNA]</scope>
</reference>
<dbReference type="PANTHER" id="PTHR46512:SF9">
    <property type="entry name" value="PEPTIDYLPROLYL ISOMERASE"/>
    <property type="match status" value="1"/>
</dbReference>
<evidence type="ECO:0000256" key="3">
    <source>
        <dbReference type="ARBA" id="ARBA00023110"/>
    </source>
</evidence>
<dbReference type="AlphaFoldDB" id="A0A1A8ZWU1"/>
<organism evidence="8 11">
    <name type="scientific">Plasmodium ovale wallikeri</name>
    <dbReference type="NCBI Taxonomy" id="864142"/>
    <lineage>
        <taxon>Eukaryota</taxon>
        <taxon>Sar</taxon>
        <taxon>Alveolata</taxon>
        <taxon>Apicomplexa</taxon>
        <taxon>Aconoidasida</taxon>
        <taxon>Haemosporida</taxon>
        <taxon>Plasmodiidae</taxon>
        <taxon>Plasmodium</taxon>
        <taxon>Plasmodium (Plasmodium)</taxon>
    </lineage>
</organism>
<dbReference type="Proteomes" id="UP000078555">
    <property type="component" value="Unassembled WGS sequence"/>
</dbReference>
<evidence type="ECO:0000256" key="7">
    <source>
        <dbReference type="SAM" id="Phobius"/>
    </source>
</evidence>
<evidence type="ECO:0000313" key="10">
    <source>
        <dbReference type="Proteomes" id="UP000078550"/>
    </source>
</evidence>
<dbReference type="EMBL" id="FLRE01000193">
    <property type="protein sequence ID" value="SBT48827.1"/>
    <property type="molecule type" value="Genomic_DNA"/>
</dbReference>
<dbReference type="Proteomes" id="UP000078550">
    <property type="component" value="Unassembled WGS sequence"/>
</dbReference>
<dbReference type="GO" id="GO:0003755">
    <property type="term" value="F:peptidyl-prolyl cis-trans isomerase activity"/>
    <property type="evidence" value="ECO:0007669"/>
    <property type="project" value="UniProtKB-EC"/>
</dbReference>
<evidence type="ECO:0000256" key="1">
    <source>
        <dbReference type="ARBA" id="ARBA00000971"/>
    </source>
</evidence>
<dbReference type="EMBL" id="FLRD01000150">
    <property type="protein sequence ID" value="SBT48346.1"/>
    <property type="molecule type" value="Genomic_DNA"/>
</dbReference>
<feature type="transmembrane region" description="Helical" evidence="7">
    <location>
        <begin position="322"/>
        <end position="345"/>
    </location>
</feature>
<feature type="compositionally biased region" description="Basic and acidic residues" evidence="6">
    <location>
        <begin position="147"/>
        <end position="159"/>
    </location>
</feature>
<keyword evidence="7" id="KW-0472">Membrane</keyword>
<gene>
    <name evidence="8" type="ORF">POVWA1_057410</name>
    <name evidence="9" type="ORF">POVWA2_056760</name>
</gene>
<evidence type="ECO:0000256" key="2">
    <source>
        <dbReference type="ARBA" id="ARBA00013194"/>
    </source>
</evidence>
<feature type="compositionally biased region" description="Basic and acidic residues" evidence="6">
    <location>
        <begin position="1"/>
        <end position="21"/>
    </location>
</feature>
<keyword evidence="11" id="KW-1185">Reference proteome</keyword>
<dbReference type="SMART" id="SM00028">
    <property type="entry name" value="TPR"/>
    <property type="match status" value="2"/>
</dbReference>
<keyword evidence="7" id="KW-0812">Transmembrane</keyword>
<dbReference type="InterPro" id="IPR050754">
    <property type="entry name" value="FKBP4/5/8-like"/>
</dbReference>
<comment type="catalytic activity">
    <reaction evidence="1">
        <text>[protein]-peptidylproline (omega=180) = [protein]-peptidylproline (omega=0)</text>
        <dbReference type="Rhea" id="RHEA:16237"/>
        <dbReference type="Rhea" id="RHEA-COMP:10747"/>
        <dbReference type="Rhea" id="RHEA-COMP:10748"/>
        <dbReference type="ChEBI" id="CHEBI:83833"/>
        <dbReference type="ChEBI" id="CHEBI:83834"/>
        <dbReference type="EC" id="5.2.1.8"/>
    </reaction>
</comment>
<evidence type="ECO:0000313" key="8">
    <source>
        <dbReference type="EMBL" id="SBT48346.1"/>
    </source>
</evidence>
<dbReference type="PANTHER" id="PTHR46512">
    <property type="entry name" value="PEPTIDYLPROLYL ISOMERASE"/>
    <property type="match status" value="1"/>
</dbReference>
<keyword evidence="4" id="KW-0413">Isomerase</keyword>
<evidence type="ECO:0000256" key="6">
    <source>
        <dbReference type="SAM" id="MobiDB-lite"/>
    </source>
</evidence>
<dbReference type="Gene3D" id="1.25.40.10">
    <property type="entry name" value="Tetratricopeptide repeat domain"/>
    <property type="match status" value="1"/>
</dbReference>
<keyword evidence="3" id="KW-0697">Rotamase</keyword>
<keyword evidence="5" id="KW-0802">TPR repeat</keyword>
<dbReference type="EC" id="5.2.1.8" evidence="2"/>
<evidence type="ECO:0000256" key="4">
    <source>
        <dbReference type="ARBA" id="ARBA00023235"/>
    </source>
</evidence>
<sequence length="361" mass="42573">MDNHTEDAQLKKNNMLERSEVNADTVTDMSLDDKGRSKLPNACLKEESSVHKEGMYSEGENKEKVKNERDKDERDKDERDKGERDKDERDKDERDKGERYKDERDKGERDQDERDKGERDKGERVNEGNVPVEAAKKDLPNGASDVTHFEDEKESKDDANEMYNQGNYENAVKIWERGLRPINYVLSKKEELNRERLEAFQKLHSTYCSNIAQGYMKLCKYSECVKYSLLAQKYDKKNVKIFFRLAKGYFMLGEYDHSIQVLNEGIKINNDNSLINLMGLVKKKKQAHLEKEKHMMKYIFEKLQEKPLINDEENTRSFFRSVYSFLSFLLLLICTFLSNWSGLLIRFVNRCRMRSGKYPRV</sequence>
<protein>
    <recommendedName>
        <fullName evidence="2">peptidylprolyl isomerase</fullName>
        <ecNumber evidence="2">5.2.1.8</ecNumber>
    </recommendedName>
</protein>
<dbReference type="InterPro" id="IPR019734">
    <property type="entry name" value="TPR_rpt"/>
</dbReference>
<accession>A0A1A8ZWU1</accession>
<proteinExistence type="predicted"/>